<dbReference type="GO" id="GO:0016787">
    <property type="term" value="F:hydrolase activity"/>
    <property type="evidence" value="ECO:0007669"/>
    <property type="project" value="UniProtKB-KW"/>
</dbReference>
<keyword evidence="1" id="KW-0378">Hydrolase</keyword>
<evidence type="ECO:0000256" key="1">
    <source>
        <dbReference type="ARBA" id="ARBA00022801"/>
    </source>
</evidence>
<organism evidence="2 3">
    <name type="scientific">Corynebacterium provencense</name>
    <dbReference type="NCBI Taxonomy" id="1737425"/>
    <lineage>
        <taxon>Bacteria</taxon>
        <taxon>Bacillati</taxon>
        <taxon>Actinomycetota</taxon>
        <taxon>Actinomycetes</taxon>
        <taxon>Mycobacteriales</taxon>
        <taxon>Corynebacteriaceae</taxon>
        <taxon>Corynebacterium</taxon>
    </lineage>
</organism>
<evidence type="ECO:0000313" key="2">
    <source>
        <dbReference type="EMBL" id="AWT26655.1"/>
    </source>
</evidence>
<dbReference type="KEGG" id="cpre:Csp1_18820"/>
<proteinExistence type="predicted"/>
<dbReference type="SUPFAM" id="SSF53474">
    <property type="entry name" value="alpha/beta-Hydrolases"/>
    <property type="match status" value="1"/>
</dbReference>
<dbReference type="STRING" id="1737425.GCA_900049755_00993"/>
<dbReference type="EMBL" id="CP024988">
    <property type="protein sequence ID" value="AWT26655.1"/>
    <property type="molecule type" value="Genomic_DNA"/>
</dbReference>
<dbReference type="InterPro" id="IPR029058">
    <property type="entry name" value="AB_hydrolase_fold"/>
</dbReference>
<keyword evidence="3" id="KW-1185">Reference proteome</keyword>
<gene>
    <name evidence="2" type="ORF">Csp1_18820</name>
</gene>
<dbReference type="AlphaFoldDB" id="A0A2Z3YN72"/>
<dbReference type="RefSeq" id="WP_066584856.1">
    <property type="nucleotide sequence ID" value="NZ_CABKVS010000001.1"/>
</dbReference>
<dbReference type="InterPro" id="IPR000675">
    <property type="entry name" value="Cutinase/axe"/>
</dbReference>
<dbReference type="Proteomes" id="UP000247696">
    <property type="component" value="Chromosome"/>
</dbReference>
<evidence type="ECO:0000313" key="3">
    <source>
        <dbReference type="Proteomes" id="UP000247696"/>
    </source>
</evidence>
<accession>A0A2Z3YN72</accession>
<sequence length="264" mass="27391">MAVSSLIVSVPAASAGVPSGAGTPGNRGGSCPATVIVAARGSEETSTTPARYEGTDLPSNGWEGDTIRRFISYLATAHPEAVSGGRVAAAGVDADHYPARLPVPRELAEFNAVTIAQDVALFVDSVVKGVPGGLEQVKSWEEESGCRPDYVTVGYSQGVLPVMAVQQWASDRGRLRGVISVGSPFGGEPGTVGTVAEAPDGVPSMNICATYDVICAHDMESLGEALEAPYELGAHTEYFRQALAGRPTALEKKSVDTLAEWLSD</sequence>
<name>A0A2Z3YN72_9CORY</name>
<reference evidence="3" key="1">
    <citation type="submission" date="2017-11" db="EMBL/GenBank/DDBJ databases">
        <title>Otitis media/interna in a cat caused by the recently described species Corynebacterium provencense.</title>
        <authorList>
            <person name="Kittl S."/>
            <person name="Brodard I."/>
            <person name="Rychener L."/>
            <person name="Jores J."/>
            <person name="Roosje P."/>
            <person name="Gobeli Brawand S."/>
        </authorList>
    </citation>
    <scope>NUCLEOTIDE SEQUENCE [LARGE SCALE GENOMIC DNA]</scope>
    <source>
        <strain evidence="3">17KM38</strain>
    </source>
</reference>
<dbReference type="OrthoDB" id="4457739at2"/>
<evidence type="ECO:0008006" key="4">
    <source>
        <dbReference type="Google" id="ProtNLM"/>
    </source>
</evidence>
<protein>
    <recommendedName>
        <fullName evidence="4">PE-PPE domain-containing protein</fullName>
    </recommendedName>
</protein>
<dbReference type="Gene3D" id="3.40.50.1820">
    <property type="entry name" value="alpha/beta hydrolase"/>
    <property type="match status" value="1"/>
</dbReference>
<dbReference type="SMART" id="SM01110">
    <property type="entry name" value="Cutinase"/>
    <property type="match status" value="1"/>
</dbReference>